<sequence length="99" mass="11422">MVIGPRGNTSAPGNFSTFKGVSRMSDLPDMQNRDECVVQKSWFCHTFLIEINRNKYEKTGKQMCLLEGLTCWKHQQFQPYHSRSFTVRCSHAPLPLQIS</sequence>
<protein>
    <submittedName>
        <fullName evidence="1">Uncharacterized protein</fullName>
    </submittedName>
</protein>
<evidence type="ECO:0000313" key="1">
    <source>
        <dbReference type="EMBL" id="CAD9035756.1"/>
    </source>
</evidence>
<reference evidence="1" key="1">
    <citation type="submission" date="2021-01" db="EMBL/GenBank/DDBJ databases">
        <authorList>
            <person name="Corre E."/>
            <person name="Pelletier E."/>
            <person name="Niang G."/>
            <person name="Scheremetjew M."/>
            <person name="Finn R."/>
            <person name="Kale V."/>
            <person name="Holt S."/>
            <person name="Cochrane G."/>
            <person name="Meng A."/>
            <person name="Brown T."/>
            <person name="Cohen L."/>
        </authorList>
    </citation>
    <scope>NUCLEOTIDE SEQUENCE</scope>
    <source>
        <strain evidence="1">NIES-381</strain>
    </source>
</reference>
<name>A0A7S1J8S6_9EUGL</name>
<organism evidence="1">
    <name type="scientific">Eutreptiella gymnastica</name>
    <dbReference type="NCBI Taxonomy" id="73025"/>
    <lineage>
        <taxon>Eukaryota</taxon>
        <taxon>Discoba</taxon>
        <taxon>Euglenozoa</taxon>
        <taxon>Euglenida</taxon>
        <taxon>Spirocuta</taxon>
        <taxon>Euglenophyceae</taxon>
        <taxon>Eutreptiales</taxon>
        <taxon>Eutreptiaceae</taxon>
        <taxon>Eutreptiella</taxon>
    </lineage>
</organism>
<dbReference type="EMBL" id="HBGA01126808">
    <property type="protein sequence ID" value="CAD9035756.1"/>
    <property type="molecule type" value="Transcribed_RNA"/>
</dbReference>
<dbReference type="AlphaFoldDB" id="A0A7S1J8S6"/>
<gene>
    <name evidence="1" type="ORF">EGYM00392_LOCUS46910</name>
</gene>
<accession>A0A7S1J8S6</accession>
<proteinExistence type="predicted"/>